<evidence type="ECO:0000313" key="2">
    <source>
        <dbReference type="Proteomes" id="UP001054902"/>
    </source>
</evidence>
<name>A0AAD3CKR9_9STRA</name>
<dbReference type="InterPro" id="IPR036514">
    <property type="entry name" value="SGNH_hydro_sf"/>
</dbReference>
<dbReference type="Proteomes" id="UP001054902">
    <property type="component" value="Unassembled WGS sequence"/>
</dbReference>
<dbReference type="AlphaFoldDB" id="A0AAD3CKR9"/>
<evidence type="ECO:0000313" key="1">
    <source>
        <dbReference type="EMBL" id="GFH47723.1"/>
    </source>
</evidence>
<dbReference type="PANTHER" id="PTHR34407">
    <property type="entry name" value="EXPRESSED PROTEIN"/>
    <property type="match status" value="1"/>
</dbReference>
<proteinExistence type="predicted"/>
<reference evidence="1 2" key="1">
    <citation type="journal article" date="2021" name="Sci. Rep.">
        <title>The genome of the diatom Chaetoceros tenuissimus carries an ancient integrated fragment of an extant virus.</title>
        <authorList>
            <person name="Hongo Y."/>
            <person name="Kimura K."/>
            <person name="Takaki Y."/>
            <person name="Yoshida Y."/>
            <person name="Baba S."/>
            <person name="Kobayashi G."/>
            <person name="Nagasaki K."/>
            <person name="Hano T."/>
            <person name="Tomaru Y."/>
        </authorList>
    </citation>
    <scope>NUCLEOTIDE SEQUENCE [LARGE SCALE GENOMIC DNA]</scope>
    <source>
        <strain evidence="1 2">NIES-3715</strain>
    </source>
</reference>
<dbReference type="PANTHER" id="PTHR34407:SF1">
    <property type="entry name" value="SGNH HYDROLASE-TYPE ESTERASE DOMAIN-CONTAINING PROTEIN"/>
    <property type="match status" value="1"/>
</dbReference>
<gene>
    <name evidence="1" type="ORF">CTEN210_04198</name>
</gene>
<protein>
    <submittedName>
        <fullName evidence="1">Uncharacterized protein</fullName>
    </submittedName>
</protein>
<dbReference type="EMBL" id="BLLK01000023">
    <property type="protein sequence ID" value="GFH47723.1"/>
    <property type="molecule type" value="Genomic_DNA"/>
</dbReference>
<dbReference type="Gene3D" id="3.40.50.1110">
    <property type="entry name" value="SGNH hydrolase"/>
    <property type="match status" value="1"/>
</dbReference>
<comment type="caution">
    <text evidence="1">The sequence shown here is derived from an EMBL/GenBank/DDBJ whole genome shotgun (WGS) entry which is preliminary data.</text>
</comment>
<dbReference type="CDD" id="cd00229">
    <property type="entry name" value="SGNH_hydrolase"/>
    <property type="match status" value="1"/>
</dbReference>
<organism evidence="1 2">
    <name type="scientific">Chaetoceros tenuissimus</name>
    <dbReference type="NCBI Taxonomy" id="426638"/>
    <lineage>
        <taxon>Eukaryota</taxon>
        <taxon>Sar</taxon>
        <taxon>Stramenopiles</taxon>
        <taxon>Ochrophyta</taxon>
        <taxon>Bacillariophyta</taxon>
        <taxon>Coscinodiscophyceae</taxon>
        <taxon>Chaetocerotophycidae</taxon>
        <taxon>Chaetocerotales</taxon>
        <taxon>Chaetocerotaceae</taxon>
        <taxon>Chaetoceros</taxon>
    </lineage>
</organism>
<dbReference type="SUPFAM" id="SSF52266">
    <property type="entry name" value="SGNH hydrolase"/>
    <property type="match status" value="1"/>
</dbReference>
<keyword evidence="2" id="KW-1185">Reference proteome</keyword>
<sequence length="608" mass="69180">MEISRTLMMNKDTTISISKKKKSYFSSNEICASLSSLNFPSASSIWVMNLHKIQKASHITKLQKSFPTLDKEHSEAKTMKKLLFDILHPKFFRKGMLHIPPTRDSTHEIMKQIIHKIEKCLVHRDKEKSTETCSPLRIVVVGGSTTSGRNCIKDDTEDKICAWPNRFQELINQFAGKEVIKVYNLGMGATTTKSTGSIILGNSLYDDKNLETNGPDVIINSYSTNDSQKMKETIKEDNEDFIRIALQSKQCGKAPPLVLHLDDYFGLSPFWPHKVTTSMHWKETILKLAKWYDTGVISYADVARDLVYQDTSDERFYNDQNLHYGHWPHQIIAWTLGFASFELITNYCSDEEERRASLRSFERKSHVSKDKLFYLMPRLTDDLSMDNITLTMKDAKTVSYEENCESNTTKSKSCALSLTQFRLNDGAKNYKQEMQNFMTKYGGVGGQWKVMQDGGKTGWSTSTPKSSFTLSFDAFEQDVNTVTILYIQSYGAKWLNSKAKFTLSADIKMSEGKAYKKDEFGLRILWQGFLVGHHVETFTDIKSFEVHLTTPIPSSTKAKLNVNLASGSSFKITGLIFCNKSPNEWQTNVKDSRADCSKSTWGRVKEGC</sequence>
<accession>A0AAD3CKR9</accession>